<organism evidence="1 2">
    <name type="scientific">Dorcoceras hygrometricum</name>
    <dbReference type="NCBI Taxonomy" id="472368"/>
    <lineage>
        <taxon>Eukaryota</taxon>
        <taxon>Viridiplantae</taxon>
        <taxon>Streptophyta</taxon>
        <taxon>Embryophyta</taxon>
        <taxon>Tracheophyta</taxon>
        <taxon>Spermatophyta</taxon>
        <taxon>Magnoliopsida</taxon>
        <taxon>eudicotyledons</taxon>
        <taxon>Gunneridae</taxon>
        <taxon>Pentapetalae</taxon>
        <taxon>asterids</taxon>
        <taxon>lamiids</taxon>
        <taxon>Lamiales</taxon>
        <taxon>Gesneriaceae</taxon>
        <taxon>Didymocarpoideae</taxon>
        <taxon>Trichosporeae</taxon>
        <taxon>Loxocarpinae</taxon>
        <taxon>Dorcoceras</taxon>
    </lineage>
</organism>
<protein>
    <submittedName>
        <fullName evidence="1">Uncharacterized protein</fullName>
    </submittedName>
</protein>
<accession>A0A2Z7BY97</accession>
<dbReference type="EMBL" id="KV000967">
    <property type="protein sequence ID" value="KZV39459.1"/>
    <property type="molecule type" value="Genomic_DNA"/>
</dbReference>
<keyword evidence="2" id="KW-1185">Reference proteome</keyword>
<evidence type="ECO:0000313" key="2">
    <source>
        <dbReference type="Proteomes" id="UP000250235"/>
    </source>
</evidence>
<dbReference type="AlphaFoldDB" id="A0A2Z7BY97"/>
<evidence type="ECO:0000313" key="1">
    <source>
        <dbReference type="EMBL" id="KZV39459.1"/>
    </source>
</evidence>
<name>A0A2Z7BY97_9LAMI</name>
<proteinExistence type="predicted"/>
<dbReference type="Proteomes" id="UP000250235">
    <property type="component" value="Unassembled WGS sequence"/>
</dbReference>
<gene>
    <name evidence="1" type="ORF">F511_35758</name>
</gene>
<sequence>MSSSLQDRPFHIIFGAFGRLEECARHSRGILNFLDFRPVGSSVPLEPSGSSWAELVALSSVSVVACPRADVVWLSSCSFVVVRASLSSFSTRAGGSVDV</sequence>
<reference evidence="1 2" key="1">
    <citation type="journal article" date="2015" name="Proc. Natl. Acad. Sci. U.S.A.">
        <title>The resurrection genome of Boea hygrometrica: A blueprint for survival of dehydration.</title>
        <authorList>
            <person name="Xiao L."/>
            <person name="Yang G."/>
            <person name="Zhang L."/>
            <person name="Yang X."/>
            <person name="Zhao S."/>
            <person name="Ji Z."/>
            <person name="Zhou Q."/>
            <person name="Hu M."/>
            <person name="Wang Y."/>
            <person name="Chen M."/>
            <person name="Xu Y."/>
            <person name="Jin H."/>
            <person name="Xiao X."/>
            <person name="Hu G."/>
            <person name="Bao F."/>
            <person name="Hu Y."/>
            <person name="Wan P."/>
            <person name="Li L."/>
            <person name="Deng X."/>
            <person name="Kuang T."/>
            <person name="Xiang C."/>
            <person name="Zhu J.K."/>
            <person name="Oliver M.J."/>
            <person name="He Y."/>
        </authorList>
    </citation>
    <scope>NUCLEOTIDE SEQUENCE [LARGE SCALE GENOMIC DNA]</scope>
    <source>
        <strain evidence="2">cv. XS01</strain>
    </source>
</reference>